<accession>A0A918IAI7</accession>
<dbReference type="Proteomes" id="UP000618795">
    <property type="component" value="Unassembled WGS sequence"/>
</dbReference>
<feature type="region of interest" description="Disordered" evidence="1">
    <location>
        <begin position="100"/>
        <end position="119"/>
    </location>
</feature>
<evidence type="ECO:0000313" key="2">
    <source>
        <dbReference type="EMBL" id="GGU91476.1"/>
    </source>
</evidence>
<protein>
    <submittedName>
        <fullName evidence="2">Uncharacterized protein</fullName>
    </submittedName>
</protein>
<feature type="region of interest" description="Disordered" evidence="1">
    <location>
        <begin position="1"/>
        <end position="33"/>
    </location>
</feature>
<keyword evidence="3" id="KW-1185">Reference proteome</keyword>
<organism evidence="2 3">
    <name type="scientific">Streptomyces filipinensis</name>
    <dbReference type="NCBI Taxonomy" id="66887"/>
    <lineage>
        <taxon>Bacteria</taxon>
        <taxon>Bacillati</taxon>
        <taxon>Actinomycetota</taxon>
        <taxon>Actinomycetes</taxon>
        <taxon>Kitasatosporales</taxon>
        <taxon>Streptomycetaceae</taxon>
        <taxon>Streptomyces</taxon>
    </lineage>
</organism>
<dbReference type="AlphaFoldDB" id="A0A918IAI7"/>
<reference evidence="2" key="1">
    <citation type="journal article" date="2014" name="Int. J. Syst. Evol. Microbiol.">
        <title>Complete genome sequence of Corynebacterium casei LMG S-19264T (=DSM 44701T), isolated from a smear-ripened cheese.</title>
        <authorList>
            <consortium name="US DOE Joint Genome Institute (JGI-PGF)"/>
            <person name="Walter F."/>
            <person name="Albersmeier A."/>
            <person name="Kalinowski J."/>
            <person name="Ruckert C."/>
        </authorList>
    </citation>
    <scope>NUCLEOTIDE SEQUENCE</scope>
    <source>
        <strain evidence="2">JCM 4369</strain>
    </source>
</reference>
<evidence type="ECO:0000313" key="3">
    <source>
        <dbReference type="Proteomes" id="UP000618795"/>
    </source>
</evidence>
<name>A0A918IAI7_9ACTN</name>
<gene>
    <name evidence="2" type="ORF">GCM10010260_27330</name>
</gene>
<sequence length="119" mass="11804">MPPRYVGAISGPVPGSGGDLRRGRRRRVAGQGSALGTDGVGALVVTGGGLTRAAQFMVPVAGDDRSPPEALLAVAGDGQVGVGRQKGAAVDSVCHAVSGSSKVADGRKGKRARESVGSW</sequence>
<comment type="caution">
    <text evidence="2">The sequence shown here is derived from an EMBL/GenBank/DDBJ whole genome shotgun (WGS) entry which is preliminary data.</text>
</comment>
<reference evidence="2" key="2">
    <citation type="submission" date="2020-09" db="EMBL/GenBank/DDBJ databases">
        <authorList>
            <person name="Sun Q."/>
            <person name="Ohkuma M."/>
        </authorList>
    </citation>
    <scope>NUCLEOTIDE SEQUENCE</scope>
    <source>
        <strain evidence="2">JCM 4369</strain>
    </source>
</reference>
<dbReference type="EMBL" id="BMTD01000005">
    <property type="protein sequence ID" value="GGU91476.1"/>
    <property type="molecule type" value="Genomic_DNA"/>
</dbReference>
<proteinExistence type="predicted"/>
<evidence type="ECO:0000256" key="1">
    <source>
        <dbReference type="SAM" id="MobiDB-lite"/>
    </source>
</evidence>